<evidence type="ECO:0000313" key="5">
    <source>
        <dbReference type="Proteomes" id="UP000034487"/>
    </source>
</evidence>
<keyword evidence="2" id="KW-0378">Hydrolase</keyword>
<keyword evidence="1 4" id="KW-0645">Protease</keyword>
<protein>
    <submittedName>
        <fullName evidence="4">Protease Do</fullName>
    </submittedName>
</protein>
<dbReference type="PANTHER" id="PTHR43343">
    <property type="entry name" value="PEPTIDASE S12"/>
    <property type="match status" value="1"/>
</dbReference>
<dbReference type="PRINTS" id="PR00834">
    <property type="entry name" value="PROTEASES2C"/>
</dbReference>
<dbReference type="EMBL" id="LCMV01000040">
    <property type="protein sequence ID" value="KKU43012.1"/>
    <property type="molecule type" value="Genomic_DNA"/>
</dbReference>
<dbReference type="InterPro" id="IPR009003">
    <property type="entry name" value="Peptidase_S1_PA"/>
</dbReference>
<evidence type="ECO:0000256" key="3">
    <source>
        <dbReference type="SAM" id="Phobius"/>
    </source>
</evidence>
<dbReference type="AlphaFoldDB" id="A0A0G1QDW3"/>
<feature type="non-terminal residue" evidence="4">
    <location>
        <position position="310"/>
    </location>
</feature>
<dbReference type="Pfam" id="PF13365">
    <property type="entry name" value="Trypsin_2"/>
    <property type="match status" value="1"/>
</dbReference>
<organism evidence="4 5">
    <name type="scientific">Berkelbacteria bacterium GW2011_GWA2_46_7</name>
    <dbReference type="NCBI Taxonomy" id="1618335"/>
    <lineage>
        <taxon>Bacteria</taxon>
        <taxon>Candidatus Berkelbacteria</taxon>
    </lineage>
</organism>
<dbReference type="GO" id="GO:0006508">
    <property type="term" value="P:proteolysis"/>
    <property type="evidence" value="ECO:0007669"/>
    <property type="project" value="UniProtKB-KW"/>
</dbReference>
<reference evidence="4 5" key="1">
    <citation type="journal article" date="2015" name="Nature">
        <title>rRNA introns, odd ribosomes, and small enigmatic genomes across a large radiation of phyla.</title>
        <authorList>
            <person name="Brown C.T."/>
            <person name="Hug L.A."/>
            <person name="Thomas B.C."/>
            <person name="Sharon I."/>
            <person name="Castelle C.J."/>
            <person name="Singh A."/>
            <person name="Wilkins M.J."/>
            <person name="Williams K.H."/>
            <person name="Banfield J.F."/>
        </authorList>
    </citation>
    <scope>NUCLEOTIDE SEQUENCE [LARGE SCALE GENOMIC DNA]</scope>
</reference>
<keyword evidence="3" id="KW-0812">Transmembrane</keyword>
<dbReference type="InterPro" id="IPR001940">
    <property type="entry name" value="Peptidase_S1C"/>
</dbReference>
<dbReference type="Proteomes" id="UP000034487">
    <property type="component" value="Unassembled WGS sequence"/>
</dbReference>
<keyword evidence="3" id="KW-1133">Transmembrane helix</keyword>
<evidence type="ECO:0000256" key="2">
    <source>
        <dbReference type="ARBA" id="ARBA00022801"/>
    </source>
</evidence>
<evidence type="ECO:0000256" key="1">
    <source>
        <dbReference type="ARBA" id="ARBA00022670"/>
    </source>
</evidence>
<dbReference type="InterPro" id="IPR051201">
    <property type="entry name" value="Chloro_Bact_Ser_Proteases"/>
</dbReference>
<name>A0A0G1QDW3_9BACT</name>
<dbReference type="SUPFAM" id="SSF50494">
    <property type="entry name" value="Trypsin-like serine proteases"/>
    <property type="match status" value="1"/>
</dbReference>
<proteinExistence type="predicted"/>
<keyword evidence="3" id="KW-0472">Membrane</keyword>
<dbReference type="Gene3D" id="2.40.10.120">
    <property type="match status" value="1"/>
</dbReference>
<accession>A0A0G1QDW3</accession>
<gene>
    <name evidence="4" type="ORF">UX60_C0040G0008</name>
</gene>
<sequence>MDLNATQRLKPWKSFSNSRVWWWRFVGGALAMIAIAFAGSLWTLYMLSATSGGAALREKLGINNINGINIQSTRTDKIIVEESSAVIEANKKVGPAVVSILSTAQGPINPFTGQASTQQSSGTGFIITTDGLIATNKHVVKGGQSFTVTTAEGKTFDGKVVATDPTNDLALMKVDARGLPVADLGDSDRVEVGQYVIAIGNALGEFQNTVTLGVISAENRTVSAGDGSGNSEMLDGLLQTDAAINPGNSGGPLLNLAGQVIGMNTAVTGNAQGIGFALPINDLKRDLESYNKTGKILQSYIGARVQSITK</sequence>
<feature type="transmembrane region" description="Helical" evidence="3">
    <location>
        <begin position="21"/>
        <end position="47"/>
    </location>
</feature>
<evidence type="ECO:0000313" key="4">
    <source>
        <dbReference type="EMBL" id="KKU43012.1"/>
    </source>
</evidence>
<comment type="caution">
    <text evidence="4">The sequence shown here is derived from an EMBL/GenBank/DDBJ whole genome shotgun (WGS) entry which is preliminary data.</text>
</comment>
<dbReference type="PANTHER" id="PTHR43343:SF3">
    <property type="entry name" value="PROTEASE DO-LIKE 8, CHLOROPLASTIC"/>
    <property type="match status" value="1"/>
</dbReference>
<dbReference type="GO" id="GO:0004252">
    <property type="term" value="F:serine-type endopeptidase activity"/>
    <property type="evidence" value="ECO:0007669"/>
    <property type="project" value="InterPro"/>
</dbReference>